<dbReference type="GO" id="GO:0004514">
    <property type="term" value="F:nicotinate-nucleotide diphosphorylase (carboxylating) activity"/>
    <property type="evidence" value="ECO:0007669"/>
    <property type="project" value="UniProtKB-EC"/>
</dbReference>
<dbReference type="GO" id="GO:0005737">
    <property type="term" value="C:cytoplasm"/>
    <property type="evidence" value="ECO:0007669"/>
    <property type="project" value="TreeGrafter"/>
</dbReference>
<evidence type="ECO:0000256" key="6">
    <source>
        <dbReference type="ARBA" id="ARBA00022642"/>
    </source>
</evidence>
<evidence type="ECO:0000256" key="1">
    <source>
        <dbReference type="ARBA" id="ARBA00003237"/>
    </source>
</evidence>
<comment type="similarity">
    <text evidence="3 12">Belongs to the NadC/ModD family.</text>
</comment>
<dbReference type="InterPro" id="IPR004393">
    <property type="entry name" value="NadC"/>
</dbReference>
<dbReference type="FunFam" id="3.20.20.70:FF:000030">
    <property type="entry name" value="Nicotinate-nucleotide pyrophosphorylase, carboxylating"/>
    <property type="match status" value="1"/>
</dbReference>
<dbReference type="SUPFAM" id="SSF51690">
    <property type="entry name" value="Nicotinate/Quinolinate PRTase C-terminal domain-like"/>
    <property type="match status" value="1"/>
</dbReference>
<evidence type="ECO:0000259" key="14">
    <source>
        <dbReference type="Pfam" id="PF02749"/>
    </source>
</evidence>
<evidence type="ECO:0000313" key="16">
    <source>
        <dbReference type="Proteomes" id="UP000178449"/>
    </source>
</evidence>
<evidence type="ECO:0000256" key="11">
    <source>
        <dbReference type="ARBA" id="ARBA00069173"/>
    </source>
</evidence>
<evidence type="ECO:0000313" key="15">
    <source>
        <dbReference type="EMBL" id="OGG95430.1"/>
    </source>
</evidence>
<evidence type="ECO:0000256" key="10">
    <source>
        <dbReference type="ARBA" id="ARBA00047445"/>
    </source>
</evidence>
<evidence type="ECO:0000256" key="7">
    <source>
        <dbReference type="ARBA" id="ARBA00022676"/>
    </source>
</evidence>
<name>A0A1F6GBE9_9PROT</name>
<dbReference type="Pfam" id="PF01729">
    <property type="entry name" value="QRPTase_C"/>
    <property type="match status" value="1"/>
</dbReference>
<dbReference type="PANTHER" id="PTHR32179:SF3">
    <property type="entry name" value="NICOTINATE-NUCLEOTIDE PYROPHOSPHORYLASE [CARBOXYLATING]"/>
    <property type="match status" value="1"/>
</dbReference>
<dbReference type="UniPathway" id="UPA00253">
    <property type="reaction ID" value="UER00331"/>
</dbReference>
<sequence length="282" mass="31327">MEFRLIQDLIEKALTEDLAWGDITADRLIQENQYCDLYLVLRVNGVVSGMEVAERVFKTLDPSAIWEPMVKDGDVLEADTVIARVSGKAIKLVQAERTALNFMQRLSGISTMTHQYVSEVRKVNAKCRITGTRKTTPGHRYLEKYAIRMGGGHNHRFSLADMAMIKDNHLALLAQQGKTLGYAVQKLRDEGPHSLKIEVEVDRLDQVQEVIDSRADVILLDNMSLEDMTAAVKLIDRRLLVEASGGVTIERVAPIAATGVDIISVGGLTHSVKSIDIGLDYR</sequence>
<keyword evidence="6" id="KW-0662">Pyridine nucleotide biosynthesis</keyword>
<dbReference type="PIRSF" id="PIRSF006250">
    <property type="entry name" value="NadC_ModD"/>
    <property type="match status" value="1"/>
</dbReference>
<comment type="caution">
    <text evidence="15">The sequence shown here is derived from an EMBL/GenBank/DDBJ whole genome shotgun (WGS) entry which is preliminary data.</text>
</comment>
<evidence type="ECO:0000256" key="4">
    <source>
        <dbReference type="ARBA" id="ARBA00011218"/>
    </source>
</evidence>
<dbReference type="InterPro" id="IPR027277">
    <property type="entry name" value="NadC/ModD"/>
</dbReference>
<protein>
    <recommendedName>
        <fullName evidence="11">Probable nicotinate-nucleotide pyrophosphorylase [carboxylating]</fullName>
        <ecNumber evidence="5">2.4.2.19</ecNumber>
    </recommendedName>
    <alternativeName>
        <fullName evidence="9">Quinolinate phosphoribosyltransferase [decarboxylating]</fullName>
    </alternativeName>
</protein>
<dbReference type="InterPro" id="IPR013785">
    <property type="entry name" value="Aldolase_TIM"/>
</dbReference>
<proteinExistence type="inferred from homology"/>
<dbReference type="GO" id="GO:0034213">
    <property type="term" value="P:quinolinate catabolic process"/>
    <property type="evidence" value="ECO:0007669"/>
    <property type="project" value="TreeGrafter"/>
</dbReference>
<dbReference type="GO" id="GO:0009435">
    <property type="term" value="P:NAD+ biosynthetic process"/>
    <property type="evidence" value="ECO:0007669"/>
    <property type="project" value="UniProtKB-UniPathway"/>
</dbReference>
<feature type="domain" description="Quinolinate phosphoribosyl transferase N-terminal" evidence="14">
    <location>
        <begin position="22"/>
        <end position="107"/>
    </location>
</feature>
<evidence type="ECO:0000256" key="5">
    <source>
        <dbReference type="ARBA" id="ARBA00011944"/>
    </source>
</evidence>
<feature type="domain" description="Quinolinate phosphoribosyl transferase C-terminal" evidence="13">
    <location>
        <begin position="109"/>
        <end position="280"/>
    </location>
</feature>
<dbReference type="InterPro" id="IPR002638">
    <property type="entry name" value="Quinolinate_PRibosylTrfase_C"/>
</dbReference>
<dbReference type="Gene3D" id="3.90.1170.20">
    <property type="entry name" value="Quinolinate phosphoribosyl transferase, N-terminal domain"/>
    <property type="match status" value="1"/>
</dbReference>
<dbReference type="CDD" id="cd01572">
    <property type="entry name" value="QPRTase"/>
    <property type="match status" value="1"/>
</dbReference>
<evidence type="ECO:0000256" key="3">
    <source>
        <dbReference type="ARBA" id="ARBA00009400"/>
    </source>
</evidence>
<evidence type="ECO:0000259" key="13">
    <source>
        <dbReference type="Pfam" id="PF01729"/>
    </source>
</evidence>
<comment type="pathway">
    <text evidence="2">Cofactor biosynthesis; NAD(+) biosynthesis; nicotinate D-ribonucleotide from quinolinate: step 1/1.</text>
</comment>
<dbReference type="EC" id="2.4.2.19" evidence="5"/>
<dbReference type="STRING" id="1817772.A2527_04805"/>
<dbReference type="InterPro" id="IPR022412">
    <property type="entry name" value="Quinolinate_PRibosylTrfase_N"/>
</dbReference>
<reference evidence="15 16" key="1">
    <citation type="journal article" date="2016" name="Nat. Commun.">
        <title>Thousands of microbial genomes shed light on interconnected biogeochemical processes in an aquifer system.</title>
        <authorList>
            <person name="Anantharaman K."/>
            <person name="Brown C.T."/>
            <person name="Hug L.A."/>
            <person name="Sharon I."/>
            <person name="Castelle C.J."/>
            <person name="Probst A.J."/>
            <person name="Thomas B.C."/>
            <person name="Singh A."/>
            <person name="Wilkins M.J."/>
            <person name="Karaoz U."/>
            <person name="Brodie E.L."/>
            <person name="Williams K.H."/>
            <person name="Hubbard S.S."/>
            <person name="Banfield J.F."/>
        </authorList>
    </citation>
    <scope>NUCLEOTIDE SEQUENCE [LARGE SCALE GENOMIC DNA]</scope>
</reference>
<evidence type="ECO:0000256" key="8">
    <source>
        <dbReference type="ARBA" id="ARBA00022679"/>
    </source>
</evidence>
<evidence type="ECO:0000256" key="9">
    <source>
        <dbReference type="ARBA" id="ARBA00033102"/>
    </source>
</evidence>
<keyword evidence="8 12" id="KW-0808">Transferase</keyword>
<dbReference type="PANTHER" id="PTHR32179">
    <property type="entry name" value="NICOTINATE-NUCLEOTIDE PYROPHOSPHORYLASE [CARBOXYLATING]"/>
    <property type="match status" value="1"/>
</dbReference>
<keyword evidence="7 12" id="KW-0328">Glycosyltransferase</keyword>
<dbReference type="InterPro" id="IPR037128">
    <property type="entry name" value="Quinolinate_PRibosylTase_N_sf"/>
</dbReference>
<accession>A0A1F6GBE9</accession>
<dbReference type="Proteomes" id="UP000178449">
    <property type="component" value="Unassembled WGS sequence"/>
</dbReference>
<dbReference type="EMBL" id="MFNE01000023">
    <property type="protein sequence ID" value="OGG95430.1"/>
    <property type="molecule type" value="Genomic_DNA"/>
</dbReference>
<comment type="catalytic activity">
    <reaction evidence="10">
        <text>nicotinate beta-D-ribonucleotide + CO2 + diphosphate = quinolinate + 5-phospho-alpha-D-ribose 1-diphosphate + 2 H(+)</text>
        <dbReference type="Rhea" id="RHEA:12733"/>
        <dbReference type="ChEBI" id="CHEBI:15378"/>
        <dbReference type="ChEBI" id="CHEBI:16526"/>
        <dbReference type="ChEBI" id="CHEBI:29959"/>
        <dbReference type="ChEBI" id="CHEBI:33019"/>
        <dbReference type="ChEBI" id="CHEBI:57502"/>
        <dbReference type="ChEBI" id="CHEBI:58017"/>
        <dbReference type="EC" id="2.4.2.19"/>
    </reaction>
</comment>
<dbReference type="SUPFAM" id="SSF54675">
    <property type="entry name" value="Nicotinate/Quinolinate PRTase N-terminal domain-like"/>
    <property type="match status" value="1"/>
</dbReference>
<dbReference type="InterPro" id="IPR036068">
    <property type="entry name" value="Nicotinate_pribotase-like_C"/>
</dbReference>
<evidence type="ECO:0000256" key="12">
    <source>
        <dbReference type="PIRNR" id="PIRNR006250"/>
    </source>
</evidence>
<evidence type="ECO:0000256" key="2">
    <source>
        <dbReference type="ARBA" id="ARBA00004893"/>
    </source>
</evidence>
<comment type="subunit">
    <text evidence="4">Hexamer formed by 3 homodimers.</text>
</comment>
<dbReference type="AlphaFoldDB" id="A0A1F6GBE9"/>
<comment type="function">
    <text evidence="1">Involved in the catabolism of quinolinic acid (QA).</text>
</comment>
<gene>
    <name evidence="15" type="ORF">A2527_04805</name>
</gene>
<dbReference type="Gene3D" id="3.20.20.70">
    <property type="entry name" value="Aldolase class I"/>
    <property type="match status" value="1"/>
</dbReference>
<dbReference type="FunFam" id="3.90.1170.20:FF:000001">
    <property type="entry name" value="Nicotinate-nucleotide diphosphorylase (Carboxylating)"/>
    <property type="match status" value="1"/>
</dbReference>
<dbReference type="Pfam" id="PF02749">
    <property type="entry name" value="QRPTase_N"/>
    <property type="match status" value="1"/>
</dbReference>
<organism evidence="15 16">
    <name type="scientific">Candidatus Lambdaproteobacteria bacterium RIFOXYD2_FULL_50_16</name>
    <dbReference type="NCBI Taxonomy" id="1817772"/>
    <lineage>
        <taxon>Bacteria</taxon>
        <taxon>Pseudomonadati</taxon>
        <taxon>Pseudomonadota</taxon>
        <taxon>Candidatus Lambdaproteobacteria</taxon>
    </lineage>
</organism>
<dbReference type="NCBIfam" id="TIGR00078">
    <property type="entry name" value="nadC"/>
    <property type="match status" value="1"/>
</dbReference>